<dbReference type="OrthoDB" id="9768066at2"/>
<name>A0A1Q2CS99_9ACTN</name>
<keyword evidence="3" id="KW-1185">Reference proteome</keyword>
<dbReference type="AlphaFoldDB" id="A0A1Q2CS99"/>
<dbReference type="RefSeq" id="WP_077687336.1">
    <property type="nucleotide sequence ID" value="NZ_CP019606.1"/>
</dbReference>
<organism evidence="2 3">
    <name type="scientific">Tessaracoccus aquimaris</name>
    <dbReference type="NCBI Taxonomy" id="1332264"/>
    <lineage>
        <taxon>Bacteria</taxon>
        <taxon>Bacillati</taxon>
        <taxon>Actinomycetota</taxon>
        <taxon>Actinomycetes</taxon>
        <taxon>Propionibacteriales</taxon>
        <taxon>Propionibacteriaceae</taxon>
        <taxon>Tessaracoccus</taxon>
    </lineage>
</organism>
<proteinExistence type="predicted"/>
<dbReference type="STRING" id="1332264.BW730_17255"/>
<accession>A0A1Q2CS99</accession>
<dbReference type="KEGG" id="tes:BW730_17255"/>
<gene>
    <name evidence="2" type="ORF">BW730_17255</name>
</gene>
<dbReference type="Proteomes" id="UP000188145">
    <property type="component" value="Chromosome"/>
</dbReference>
<evidence type="ECO:0000313" key="3">
    <source>
        <dbReference type="Proteomes" id="UP000188145"/>
    </source>
</evidence>
<evidence type="ECO:0000313" key="2">
    <source>
        <dbReference type="EMBL" id="AQP48982.1"/>
    </source>
</evidence>
<dbReference type="Pfam" id="PF18934">
    <property type="entry name" value="DUF5682"/>
    <property type="match status" value="1"/>
</dbReference>
<evidence type="ECO:0000256" key="1">
    <source>
        <dbReference type="SAM" id="MobiDB-lite"/>
    </source>
</evidence>
<dbReference type="InterPro" id="IPR043737">
    <property type="entry name" value="DUF5682"/>
</dbReference>
<protein>
    <submittedName>
        <fullName evidence="2">Uncharacterized protein</fullName>
    </submittedName>
</protein>
<sequence>MSEVHVLGIRHHGPGSARSVAEALDELRPDLVLIEGAPELDELTDLAGDPDMVPPVAALVYASESPRLSSFYPVASFSPEWVAMRWAARNGSQQRFLDLPAVNALAIAQGIAEERERRLAEATAPGADQPEEVDEAADAPANGAEAGADERARRAPSDPITALAAAAGYDDPERWWEDAVEQRTDSVLDRFAAIRESIAELRADETDPDSPILDGGALHIDALSDPVGEAMTAVREAAMRKVLRQAIKDGHQRIVVVCGAWHAPALDPATFPPVAKDNRLLKGLPKVKAAAAWVPWTASRLSYESGYGAGVSSPGWYRHLFDHWAAGFDHDVAMSWLIRVARALRQQGIDASTASVVEATRLASTLASLRGRPSAGLSELDDSALSILADGNPIPLRLVHDDLVVGRELGAVPERAPLVPLAADLAAAQRATRLKPTAAVQTVTLDLRTPGGLARSILLHRLVLLGIGWGSPTYAGRTTGTFKESWQLEWVPELAVAVVEASLFGTTVASAASAKAAELAREATSLRDLSELISRCLTAELPVHDVVQTLADRSAVNTDVAGLLGAVEPLAQVTRYGTVRGVDTTEVNTVLRAIVARGCVGLPMAGVGIDEESAAALVKAVDAAHAGLTLIEDDALLGQWYSALGVVAARDQVPGRLAGRATRMLLDAERVDRDEVGRRMGTWLSPVLDPVDSAGWLDGFLAGSAIILIHDPGLLALVDGWVAGVATEAFEDLLPLLRRTFTQFAKPERKMIGEQVSTGAREDDVRGDWDLAAAAPGIGAVARMLGWEAA</sequence>
<feature type="region of interest" description="Disordered" evidence="1">
    <location>
        <begin position="117"/>
        <end position="159"/>
    </location>
</feature>
<reference evidence="3" key="1">
    <citation type="submission" date="2017-02" db="EMBL/GenBank/DDBJ databases">
        <title>Tessaracoccus aquaemaris sp. nov., isolated from the intestine of a Korean rockfish, Sebastes schlegelii, in a marine aquaculture pond.</title>
        <authorList>
            <person name="Tak E.J."/>
            <person name="Bae J.-W."/>
        </authorList>
    </citation>
    <scope>NUCLEOTIDE SEQUENCE [LARGE SCALE GENOMIC DNA]</scope>
    <source>
        <strain evidence="3">NSG39</strain>
    </source>
</reference>
<dbReference type="EMBL" id="CP019606">
    <property type="protein sequence ID" value="AQP48982.1"/>
    <property type="molecule type" value="Genomic_DNA"/>
</dbReference>